<sequence>MSVLDGISRSLPLMLEGLKITLSLAALAVVFALAVGLVVAWMRMSRFAALRWLAQGYLALIRGTPLVAQLFVIYYGLVTVVDISSFWSAVIGLTVHTGAYMAEIFRSGVQSVPKGQTESARSVGMSRTQALRIVVAPQAFRSILPSLGNQFIIAVKDTAVASFITVPDLFMQAQKLAAATYEPLTYYLISAVYYLAVVMLLTALLRRLERRHTRYAI</sequence>
<dbReference type="PANTHER" id="PTHR30614:SF0">
    <property type="entry name" value="L-CYSTINE TRANSPORT SYSTEM PERMEASE PROTEIN TCYL"/>
    <property type="match status" value="1"/>
</dbReference>
<keyword evidence="11" id="KW-1185">Reference proteome</keyword>
<accession>A0A1I3VUC8</accession>
<dbReference type="GO" id="GO:0043190">
    <property type="term" value="C:ATP-binding cassette (ABC) transporter complex"/>
    <property type="evidence" value="ECO:0007669"/>
    <property type="project" value="InterPro"/>
</dbReference>
<dbReference type="Proteomes" id="UP000198928">
    <property type="component" value="Unassembled WGS sequence"/>
</dbReference>
<protein>
    <submittedName>
        <fullName evidence="10">Amino acid ABC transporter membrane protein, PAAT family</fullName>
    </submittedName>
</protein>
<dbReference type="InterPro" id="IPR035906">
    <property type="entry name" value="MetI-like_sf"/>
</dbReference>
<keyword evidence="2 8" id="KW-0813">Transport</keyword>
<dbReference type="GO" id="GO:0022857">
    <property type="term" value="F:transmembrane transporter activity"/>
    <property type="evidence" value="ECO:0007669"/>
    <property type="project" value="InterPro"/>
</dbReference>
<evidence type="ECO:0000256" key="2">
    <source>
        <dbReference type="ARBA" id="ARBA00022448"/>
    </source>
</evidence>
<dbReference type="OrthoDB" id="92598at2"/>
<dbReference type="PROSITE" id="PS50928">
    <property type="entry name" value="ABC_TM1"/>
    <property type="match status" value="1"/>
</dbReference>
<evidence type="ECO:0000256" key="8">
    <source>
        <dbReference type="RuleBase" id="RU363032"/>
    </source>
</evidence>
<dbReference type="NCBIfam" id="TIGR01726">
    <property type="entry name" value="HEQRo_perm_3TM"/>
    <property type="match status" value="1"/>
</dbReference>
<keyword evidence="7 8" id="KW-0472">Membrane</keyword>
<evidence type="ECO:0000256" key="1">
    <source>
        <dbReference type="ARBA" id="ARBA00004651"/>
    </source>
</evidence>
<dbReference type="InterPro" id="IPR000515">
    <property type="entry name" value="MetI-like"/>
</dbReference>
<evidence type="ECO:0000256" key="4">
    <source>
        <dbReference type="ARBA" id="ARBA00022692"/>
    </source>
</evidence>
<evidence type="ECO:0000256" key="5">
    <source>
        <dbReference type="ARBA" id="ARBA00022970"/>
    </source>
</evidence>
<gene>
    <name evidence="10" type="ORF">SAMN05192584_10325</name>
</gene>
<dbReference type="CDD" id="cd06261">
    <property type="entry name" value="TM_PBP2"/>
    <property type="match status" value="1"/>
</dbReference>
<dbReference type="FunFam" id="1.10.3720.10:FF:000033">
    <property type="entry name" value="Polar amino acid ABC transporter permease"/>
    <property type="match status" value="1"/>
</dbReference>
<evidence type="ECO:0000313" key="10">
    <source>
        <dbReference type="EMBL" id="SFJ99024.1"/>
    </source>
</evidence>
<keyword evidence="3" id="KW-1003">Cell membrane</keyword>
<dbReference type="PANTHER" id="PTHR30614">
    <property type="entry name" value="MEMBRANE COMPONENT OF AMINO ACID ABC TRANSPORTER"/>
    <property type="match status" value="1"/>
</dbReference>
<dbReference type="Gene3D" id="1.10.3720.10">
    <property type="entry name" value="MetI-like"/>
    <property type="match status" value="1"/>
</dbReference>
<evidence type="ECO:0000259" key="9">
    <source>
        <dbReference type="PROSITE" id="PS50928"/>
    </source>
</evidence>
<dbReference type="Pfam" id="PF00528">
    <property type="entry name" value="BPD_transp_1"/>
    <property type="match status" value="1"/>
</dbReference>
<dbReference type="InterPro" id="IPR043429">
    <property type="entry name" value="ArtM/GltK/GlnP/TcyL/YhdX-like"/>
</dbReference>
<comment type="subcellular location">
    <subcellularLocation>
        <location evidence="1 8">Cell membrane</location>
        <topology evidence="1 8">Multi-pass membrane protein</topology>
    </subcellularLocation>
</comment>
<evidence type="ECO:0000256" key="7">
    <source>
        <dbReference type="ARBA" id="ARBA00023136"/>
    </source>
</evidence>
<proteinExistence type="inferred from homology"/>
<name>A0A1I3VUC8_9ACTN</name>
<organism evidence="10 11">
    <name type="scientific">Streptomyces pini</name>
    <dbReference type="NCBI Taxonomy" id="1520580"/>
    <lineage>
        <taxon>Bacteria</taxon>
        <taxon>Bacillati</taxon>
        <taxon>Actinomycetota</taxon>
        <taxon>Actinomycetes</taxon>
        <taxon>Kitasatosporales</taxon>
        <taxon>Streptomycetaceae</taxon>
        <taxon>Streptomyces</taxon>
    </lineage>
</organism>
<reference evidence="11" key="1">
    <citation type="submission" date="2016-10" db="EMBL/GenBank/DDBJ databases">
        <authorList>
            <person name="Varghese N."/>
            <person name="Submissions S."/>
        </authorList>
    </citation>
    <scope>NUCLEOTIDE SEQUENCE [LARGE SCALE GENOMIC DNA]</scope>
    <source>
        <strain evidence="11">PL19</strain>
    </source>
</reference>
<keyword evidence="6 8" id="KW-1133">Transmembrane helix</keyword>
<dbReference type="RefSeq" id="WP_093848195.1">
    <property type="nucleotide sequence ID" value="NZ_FOSG01000003.1"/>
</dbReference>
<dbReference type="EMBL" id="FOSG01000003">
    <property type="protein sequence ID" value="SFJ99024.1"/>
    <property type="molecule type" value="Genomic_DNA"/>
</dbReference>
<feature type="transmembrane region" description="Helical" evidence="8">
    <location>
        <begin position="184"/>
        <end position="205"/>
    </location>
</feature>
<keyword evidence="5" id="KW-0029">Amino-acid transport</keyword>
<feature type="domain" description="ABC transmembrane type-1" evidence="9">
    <location>
        <begin position="18"/>
        <end position="205"/>
    </location>
</feature>
<evidence type="ECO:0000256" key="3">
    <source>
        <dbReference type="ARBA" id="ARBA00022475"/>
    </source>
</evidence>
<comment type="similarity">
    <text evidence="8">Belongs to the binding-protein-dependent transport system permease family.</text>
</comment>
<dbReference type="GO" id="GO:0006865">
    <property type="term" value="P:amino acid transport"/>
    <property type="evidence" value="ECO:0007669"/>
    <property type="project" value="UniProtKB-KW"/>
</dbReference>
<dbReference type="InterPro" id="IPR010065">
    <property type="entry name" value="AA_ABC_transptr_permease_3TM"/>
</dbReference>
<evidence type="ECO:0000256" key="6">
    <source>
        <dbReference type="ARBA" id="ARBA00022989"/>
    </source>
</evidence>
<feature type="transmembrane region" description="Helical" evidence="8">
    <location>
        <begin position="20"/>
        <end position="42"/>
    </location>
</feature>
<dbReference type="AlphaFoldDB" id="A0A1I3VUC8"/>
<keyword evidence="4 8" id="KW-0812">Transmembrane</keyword>
<dbReference type="SUPFAM" id="SSF161098">
    <property type="entry name" value="MetI-like"/>
    <property type="match status" value="1"/>
</dbReference>
<evidence type="ECO:0000313" key="11">
    <source>
        <dbReference type="Proteomes" id="UP000198928"/>
    </source>
</evidence>